<organism evidence="1 2">
    <name type="scientific">Hermanssonia centrifuga</name>
    <dbReference type="NCBI Taxonomy" id="98765"/>
    <lineage>
        <taxon>Eukaryota</taxon>
        <taxon>Fungi</taxon>
        <taxon>Dikarya</taxon>
        <taxon>Basidiomycota</taxon>
        <taxon>Agaricomycotina</taxon>
        <taxon>Agaricomycetes</taxon>
        <taxon>Polyporales</taxon>
        <taxon>Meruliaceae</taxon>
        <taxon>Hermanssonia</taxon>
    </lineage>
</organism>
<sequence>MPVPTYTLTISVNPDDISNLQNAGYRLCIAKRVNNKYTVVWWSGGVSTARNTFAWDAEFQVFGALRFQQGLRVRPDTNAQEIKFGQTVVLDVHGDMQPATGPSDKSGVFQVQNDHDRICIGVNAKLGEAWSPIYLSQEPFAIGVVSLTPVEKVLVWFDTSSSTGIMFESDDIINSVELDFTSKTSQSVTYVSDPHRPGNGSSGSWIVGGSAILSSTYNVETDTFSLETPSALLLGKLSATINSQNSVPLTVTASVLFSKPAIAQDFVRYALARRPDGVRTWAFGLSGLAGPAVVDSRLQAQDDMEDEAAIQFLQDAFLAVLSPFRVNSNVTGFSFKVLDRNS</sequence>
<accession>A0A4S4KFW3</accession>
<gene>
    <name evidence="1" type="ORF">EW026_g5164</name>
</gene>
<evidence type="ECO:0000313" key="1">
    <source>
        <dbReference type="EMBL" id="THG96720.1"/>
    </source>
</evidence>
<dbReference type="AlphaFoldDB" id="A0A4S4KFW3"/>
<dbReference type="Proteomes" id="UP000309038">
    <property type="component" value="Unassembled WGS sequence"/>
</dbReference>
<comment type="caution">
    <text evidence="1">The sequence shown here is derived from an EMBL/GenBank/DDBJ whole genome shotgun (WGS) entry which is preliminary data.</text>
</comment>
<reference evidence="1 2" key="1">
    <citation type="submission" date="2019-02" db="EMBL/GenBank/DDBJ databases">
        <title>Genome sequencing of the rare red list fungi Phlebia centrifuga.</title>
        <authorList>
            <person name="Buettner E."/>
            <person name="Kellner H."/>
        </authorList>
    </citation>
    <scope>NUCLEOTIDE SEQUENCE [LARGE SCALE GENOMIC DNA]</scope>
    <source>
        <strain evidence="1 2">DSM 108282</strain>
    </source>
</reference>
<proteinExistence type="predicted"/>
<protein>
    <submittedName>
        <fullName evidence="1">Uncharacterized protein</fullName>
    </submittedName>
</protein>
<dbReference type="EMBL" id="SGPJ01000214">
    <property type="protein sequence ID" value="THG96720.1"/>
    <property type="molecule type" value="Genomic_DNA"/>
</dbReference>
<name>A0A4S4KFW3_9APHY</name>
<keyword evidence="2" id="KW-1185">Reference proteome</keyword>
<evidence type="ECO:0000313" key="2">
    <source>
        <dbReference type="Proteomes" id="UP000309038"/>
    </source>
</evidence>